<gene>
    <name evidence="2" type="ORF">GON26_08255</name>
</gene>
<dbReference type="AlphaFoldDB" id="A0A6I4NN26"/>
<evidence type="ECO:0000256" key="1">
    <source>
        <dbReference type="SAM" id="Phobius"/>
    </source>
</evidence>
<dbReference type="EMBL" id="WSTB01000004">
    <property type="protein sequence ID" value="MWB94352.1"/>
    <property type="molecule type" value="Genomic_DNA"/>
</dbReference>
<name>A0A6I4NN26_9FLAO</name>
<protein>
    <submittedName>
        <fullName evidence="2">Uncharacterized protein</fullName>
    </submittedName>
</protein>
<keyword evidence="3" id="KW-1185">Reference proteome</keyword>
<dbReference type="Proteomes" id="UP000471501">
    <property type="component" value="Unassembled WGS sequence"/>
</dbReference>
<evidence type="ECO:0000313" key="3">
    <source>
        <dbReference type="Proteomes" id="UP000471501"/>
    </source>
</evidence>
<reference evidence="2 3" key="1">
    <citation type="submission" date="2019-12" db="EMBL/GenBank/DDBJ databases">
        <authorList>
            <person name="Kim Y.S."/>
        </authorList>
    </citation>
    <scope>NUCLEOTIDE SEQUENCE [LARGE SCALE GENOMIC DNA]</scope>
    <source>
        <strain evidence="2 3">GA093</strain>
    </source>
</reference>
<keyword evidence="1" id="KW-0812">Transmembrane</keyword>
<keyword evidence="1" id="KW-1133">Transmembrane helix</keyword>
<sequence>MVFRKGDDERMRIFVFSYKEMIFMAGINKLFVILPKIRRKNQSKNKSMSYFSDKEYNEDERRNNAFQAVNAVREAVSLAKRANQPVTYEQTLDLIEDLSPQLYSEVTTLLARKNESDVVKFFKEKAESKSTDKVTIDPIDLINEELKELEEIVEKDKSKRFLNKRIFDLKNALTYFQPRKISEHKILNRDFYLAERPSFKFSETLYKDDEFVDYKLDDNKVLRLRLLHPDKPEHIIGADLIYEQFNLKTNQVRFLVLQYKTWNSNNLNLSSGNIANQFEKLDKNLCKSGFCSNYEDEEKKSGYRLPFCSAFLRPTSYIASEDSKLVSTGIHVPICQVLKIKENEKSLTKKNSKGKAISFKIFDELYIENMLGSRWLTFKELEKFYSSKDILSHIDRIRVHAQEVTIE</sequence>
<evidence type="ECO:0000313" key="2">
    <source>
        <dbReference type="EMBL" id="MWB94352.1"/>
    </source>
</evidence>
<feature type="transmembrane region" description="Helical" evidence="1">
    <location>
        <begin position="21"/>
        <end position="37"/>
    </location>
</feature>
<accession>A0A6I4NN26</accession>
<keyword evidence="1" id="KW-0472">Membrane</keyword>
<comment type="caution">
    <text evidence="2">The sequence shown here is derived from an EMBL/GenBank/DDBJ whole genome shotgun (WGS) entry which is preliminary data.</text>
</comment>
<dbReference type="RefSeq" id="WP_160374359.1">
    <property type="nucleotide sequence ID" value="NZ_WSTB01000004.1"/>
</dbReference>
<proteinExistence type="predicted"/>
<organism evidence="2 3">
    <name type="scientific">Flavobacterium hydrocarbonoxydans</name>
    <dbReference type="NCBI Taxonomy" id="2683249"/>
    <lineage>
        <taxon>Bacteria</taxon>
        <taxon>Pseudomonadati</taxon>
        <taxon>Bacteroidota</taxon>
        <taxon>Flavobacteriia</taxon>
        <taxon>Flavobacteriales</taxon>
        <taxon>Flavobacteriaceae</taxon>
        <taxon>Flavobacterium</taxon>
    </lineage>
</organism>